<dbReference type="InterPro" id="IPR013216">
    <property type="entry name" value="Methyltransf_11"/>
</dbReference>
<dbReference type="GO" id="GO:0032259">
    <property type="term" value="P:methylation"/>
    <property type="evidence" value="ECO:0007669"/>
    <property type="project" value="UniProtKB-KW"/>
</dbReference>
<keyword evidence="3" id="KW-0489">Methyltransferase</keyword>
<evidence type="ECO:0000256" key="1">
    <source>
        <dbReference type="SAM" id="MobiDB-lite"/>
    </source>
</evidence>
<dbReference type="STRING" id="460265.Mnod_1320"/>
<dbReference type="Proteomes" id="UP000008207">
    <property type="component" value="Chromosome"/>
</dbReference>
<gene>
    <name evidence="3" type="ordered locus">Mnod_1320</name>
</gene>
<name>B8ILX6_METNO</name>
<keyword evidence="3" id="KW-0808">Transferase</keyword>
<feature type="domain" description="Methyltransferase type 11" evidence="2">
    <location>
        <begin position="59"/>
        <end position="143"/>
    </location>
</feature>
<dbReference type="EMBL" id="CP001349">
    <property type="protein sequence ID" value="ACL56320.1"/>
    <property type="molecule type" value="Genomic_DNA"/>
</dbReference>
<dbReference type="InterPro" id="IPR029063">
    <property type="entry name" value="SAM-dependent_MTases_sf"/>
</dbReference>
<evidence type="ECO:0000313" key="3">
    <source>
        <dbReference type="EMBL" id="ACL56320.1"/>
    </source>
</evidence>
<dbReference type="RefSeq" id="WP_015928016.1">
    <property type="nucleotide sequence ID" value="NC_011894.1"/>
</dbReference>
<sequence length="263" mass="28496">MEQSRSSTAPNEVADIPQRTDPPGIDPLELYAGGIDSSDYVARIIPLLRAAVPQVGDLLDVGAGGGQLGHALRDRAAAWTVIEPAPAMQRRLRALAPPPQLHPLGWREADLPDGCADTVLAANMPAPLTDAAAFLIRCRRWARRTIVWLVPAQQGPRGLCLAGCLPREWHGEDETPGVDIVLRRLPPGERPAIATRVDWTFSAIVPDFAPMAAYLAERLGWAPGDPRRPALRRHLKAQAIAVPGGHRLSVPRTSAILVWRKDS</sequence>
<feature type="compositionally biased region" description="Polar residues" evidence="1">
    <location>
        <begin position="1"/>
        <end position="10"/>
    </location>
</feature>
<accession>B8ILX6</accession>
<organism evidence="3 4">
    <name type="scientific">Methylobacterium nodulans (strain LMG 21967 / CNCM I-2342 / ORS 2060)</name>
    <dbReference type="NCBI Taxonomy" id="460265"/>
    <lineage>
        <taxon>Bacteria</taxon>
        <taxon>Pseudomonadati</taxon>
        <taxon>Pseudomonadota</taxon>
        <taxon>Alphaproteobacteria</taxon>
        <taxon>Hyphomicrobiales</taxon>
        <taxon>Methylobacteriaceae</taxon>
        <taxon>Methylobacterium</taxon>
    </lineage>
</organism>
<feature type="region of interest" description="Disordered" evidence="1">
    <location>
        <begin position="1"/>
        <end position="25"/>
    </location>
</feature>
<dbReference type="GO" id="GO:0008757">
    <property type="term" value="F:S-adenosylmethionine-dependent methyltransferase activity"/>
    <property type="evidence" value="ECO:0007669"/>
    <property type="project" value="InterPro"/>
</dbReference>
<evidence type="ECO:0000259" key="2">
    <source>
        <dbReference type="Pfam" id="PF08241"/>
    </source>
</evidence>
<dbReference type="KEGG" id="mno:Mnod_1320"/>
<protein>
    <submittedName>
        <fullName evidence="3">Methyltransferase type 11</fullName>
    </submittedName>
</protein>
<dbReference type="SUPFAM" id="SSF53335">
    <property type="entry name" value="S-adenosyl-L-methionine-dependent methyltransferases"/>
    <property type="match status" value="1"/>
</dbReference>
<dbReference type="HOGENOM" id="CLU_1056939_0_0_5"/>
<dbReference type="Pfam" id="PF08241">
    <property type="entry name" value="Methyltransf_11"/>
    <property type="match status" value="1"/>
</dbReference>
<proteinExistence type="predicted"/>
<evidence type="ECO:0000313" key="4">
    <source>
        <dbReference type="Proteomes" id="UP000008207"/>
    </source>
</evidence>
<reference evidence="3 4" key="1">
    <citation type="submission" date="2009-01" db="EMBL/GenBank/DDBJ databases">
        <title>Complete sequence of chromosome of Methylobacterium nodulans ORS 2060.</title>
        <authorList>
            <consortium name="US DOE Joint Genome Institute"/>
            <person name="Lucas S."/>
            <person name="Copeland A."/>
            <person name="Lapidus A."/>
            <person name="Glavina del Rio T."/>
            <person name="Dalin E."/>
            <person name="Tice H."/>
            <person name="Bruce D."/>
            <person name="Goodwin L."/>
            <person name="Pitluck S."/>
            <person name="Sims D."/>
            <person name="Brettin T."/>
            <person name="Detter J.C."/>
            <person name="Han C."/>
            <person name="Larimer F."/>
            <person name="Land M."/>
            <person name="Hauser L."/>
            <person name="Kyrpides N."/>
            <person name="Ivanova N."/>
            <person name="Marx C.J."/>
            <person name="Richardson P."/>
        </authorList>
    </citation>
    <scope>NUCLEOTIDE SEQUENCE [LARGE SCALE GENOMIC DNA]</scope>
    <source>
        <strain evidence="4">LMG 21967 / CNCM I-2342 / ORS 2060</strain>
    </source>
</reference>
<keyword evidence="4" id="KW-1185">Reference proteome</keyword>
<dbReference type="AlphaFoldDB" id="B8ILX6"/>
<dbReference type="Gene3D" id="3.40.50.150">
    <property type="entry name" value="Vaccinia Virus protein VP39"/>
    <property type="match status" value="1"/>
</dbReference>
<dbReference type="eggNOG" id="COG0500">
    <property type="taxonomic scope" value="Bacteria"/>
</dbReference>